<dbReference type="AlphaFoldDB" id="A0A9D7E0B3"/>
<evidence type="ECO:0000313" key="1">
    <source>
        <dbReference type="EMBL" id="MBK6971789.1"/>
    </source>
</evidence>
<dbReference type="InterPro" id="IPR014845">
    <property type="entry name" value="GYD/TTHA1554"/>
</dbReference>
<dbReference type="Proteomes" id="UP000807785">
    <property type="component" value="Unassembled WGS sequence"/>
</dbReference>
<dbReference type="EMBL" id="JADJEV010000001">
    <property type="protein sequence ID" value="MBK6971789.1"/>
    <property type="molecule type" value="Genomic_DNA"/>
</dbReference>
<reference evidence="1" key="1">
    <citation type="submission" date="2020-10" db="EMBL/GenBank/DDBJ databases">
        <title>Connecting structure to function with the recovery of over 1000 high-quality activated sludge metagenome-assembled genomes encoding full-length rRNA genes using long-read sequencing.</title>
        <authorList>
            <person name="Singleton C.M."/>
            <person name="Petriglieri F."/>
            <person name="Kristensen J.M."/>
            <person name="Kirkegaard R.H."/>
            <person name="Michaelsen T.Y."/>
            <person name="Andersen M.H."/>
            <person name="Karst S.M."/>
            <person name="Dueholm M.S."/>
            <person name="Nielsen P.H."/>
            <person name="Albertsen M."/>
        </authorList>
    </citation>
    <scope>NUCLEOTIDE SEQUENCE</scope>
    <source>
        <strain evidence="1">Bjer_18-Q3-R1-45_BAT3C.347</strain>
    </source>
</reference>
<comment type="caution">
    <text evidence="1">The sequence shown here is derived from an EMBL/GenBank/DDBJ whole genome shotgun (WGS) entry which is preliminary data.</text>
</comment>
<name>A0A9D7E0B3_9PROT</name>
<organism evidence="1 2">
    <name type="scientific">Candidatus Methylophosphatis roskildensis</name>
    <dbReference type="NCBI Taxonomy" id="2899263"/>
    <lineage>
        <taxon>Bacteria</taxon>
        <taxon>Pseudomonadati</taxon>
        <taxon>Pseudomonadota</taxon>
        <taxon>Betaproteobacteria</taxon>
        <taxon>Nitrosomonadales</taxon>
        <taxon>Sterolibacteriaceae</taxon>
        <taxon>Candidatus Methylophosphatis</taxon>
    </lineage>
</organism>
<protein>
    <submittedName>
        <fullName evidence="1">GYD domain-containing protein</fullName>
    </submittedName>
</protein>
<accession>A0A9D7E0B3</accession>
<proteinExistence type="predicted"/>
<sequence>MATFISLVSFTDQGIRNVKDSPDRFDAVRAMAEKMGVTVKGGYYTLGDYDMVLIVEGPEEAAMAMLMKVGSMGNVRLRSLRAFSPDEMRQILSKMP</sequence>
<gene>
    <name evidence="1" type="ORF">IPH26_02095</name>
</gene>
<dbReference type="Pfam" id="PF08734">
    <property type="entry name" value="GYD"/>
    <property type="match status" value="1"/>
</dbReference>
<evidence type="ECO:0000313" key="2">
    <source>
        <dbReference type="Proteomes" id="UP000807785"/>
    </source>
</evidence>